<name>A0ABT6WMW9_9ACTN</name>
<dbReference type="Pfam" id="PF22738">
    <property type="entry name" value="NNH7"/>
    <property type="match status" value="1"/>
</dbReference>
<dbReference type="InterPro" id="IPR003959">
    <property type="entry name" value="ATPase_AAA_core"/>
</dbReference>
<gene>
    <name evidence="2" type="ORF">QLQ12_20765</name>
</gene>
<proteinExistence type="predicted"/>
<organism evidence="2 3">
    <name type="scientific">Actinoplanes sandaracinus</name>
    <dbReference type="NCBI Taxonomy" id="3045177"/>
    <lineage>
        <taxon>Bacteria</taxon>
        <taxon>Bacillati</taxon>
        <taxon>Actinomycetota</taxon>
        <taxon>Actinomycetes</taxon>
        <taxon>Micromonosporales</taxon>
        <taxon>Micromonosporaceae</taxon>
        <taxon>Actinoplanes</taxon>
    </lineage>
</organism>
<comment type="caution">
    <text evidence="2">The sequence shown here is derived from an EMBL/GenBank/DDBJ whole genome shotgun (WGS) entry which is preliminary data.</text>
</comment>
<dbReference type="Gene3D" id="3.40.50.300">
    <property type="entry name" value="P-loop containing nucleotide triphosphate hydrolases"/>
    <property type="match status" value="1"/>
</dbReference>
<dbReference type="SUPFAM" id="SSF52540">
    <property type="entry name" value="P-loop containing nucleoside triphosphate hydrolases"/>
    <property type="match status" value="1"/>
</dbReference>
<dbReference type="RefSeq" id="WP_282761884.1">
    <property type="nucleotide sequence ID" value="NZ_JASCTH010000013.1"/>
</dbReference>
<evidence type="ECO:0000313" key="2">
    <source>
        <dbReference type="EMBL" id="MDI6101050.1"/>
    </source>
</evidence>
<accession>A0ABT6WMW9</accession>
<keyword evidence="3" id="KW-1185">Reference proteome</keyword>
<dbReference type="InterPro" id="IPR027417">
    <property type="entry name" value="P-loop_NTPase"/>
</dbReference>
<dbReference type="InterPro" id="IPR054567">
    <property type="entry name" value="NNH7"/>
</dbReference>
<sequence length="1056" mass="115422">MPKTLSYTQAVRILGRGPGAEWMRRLNDLTGGVLLGATTTLPAVLSWFDAHAVFAKLSQQLAGTVGQRLTGAHRLDRTERVAAAHTVIVIAAWFDALGEAGLPFDTTTAEFTSGEQFRLAGSMSIGSAAVRGRELAGTALRASIDLPEPHGLQSEHRTRLRATYRQLSTSARAFLRGLALWDALGPGEESRVDQVLTDLPEIALERYERMLMDLRLECPEVDLWARGWSDTAFEESVRDLHESVRDMRDLMRRVAGSAAGDGVPLALSQAYAGMLDRPIVGSTERPTHLDMPTLRAAYLPSLFRIAEAVPGEASGEEQFWTGMPVRGDLHAFLTGYLTSPRAQGAPLVVLGHPGAGKSVLTKVLAAELTEGGFIPVRVSLRDVDSSLGVQRQIEQAIQDATGESVTWPRLAEAAVGRLPVVMLDGFDELLQATATSQSDYLHRVAEFQQRERDLGRAVAVVVTTRTSVAGRAVPPPDTLLLRLEPFDTDRVAAWLTVWHATNEHRLAGRGLRALPASVALRFPDLAGQPLLLLLLALYDADANDLQNTVELSSSELYERLLAGFARREVRKAAPHLSASQCEAEVEVELRRLSIVAFAMLNRSAQWVTERDLERDLTAVFGPMPGAAVGGIGAAGLLLGRFFFVHRAQAVRGTEILATYEFLHATFGEYLVARFTWQLLGEAVVHRSITASPAGKPDGGLLAGLLSFVTLAVRSPILRFLGEFAAALPDGQRVEWAAAIVDMYRRSEFLDWGSTAGDYRPVLVRMPARYAAHTANLVLLAALLTENLLFSEMVGRARDAGRRHWHDQALLWHSQLRVDGWNLLTDVLAADQCWNESGDKDVRLRVAVDGSAVSETDHRWLFSPSGQESGEPFTFGYAPTAYCRPVRLHACDVDGVLLSTLEPVLESPLAPALQMFAGHLSETCPSALQALFRVWLIPVLSLDAEAARAAYLDCASFRPEEFPTWDRRSYTAYLTQLLAAFRSDLRVPGAVVLEVMDMLFAKSLVEEPMVEAIASTAASVLHRGVPETRTAARLRHIARLAERIDADGKAVFPLEDE</sequence>
<protein>
    <recommendedName>
        <fullName evidence="1">AAA+ ATPase domain-containing protein</fullName>
    </recommendedName>
</protein>
<dbReference type="SMART" id="SM00382">
    <property type="entry name" value="AAA"/>
    <property type="match status" value="1"/>
</dbReference>
<dbReference type="Proteomes" id="UP001241758">
    <property type="component" value="Unassembled WGS sequence"/>
</dbReference>
<evidence type="ECO:0000313" key="3">
    <source>
        <dbReference type="Proteomes" id="UP001241758"/>
    </source>
</evidence>
<dbReference type="Pfam" id="PF00004">
    <property type="entry name" value="AAA"/>
    <property type="match status" value="1"/>
</dbReference>
<evidence type="ECO:0000259" key="1">
    <source>
        <dbReference type="SMART" id="SM00382"/>
    </source>
</evidence>
<dbReference type="InterPro" id="IPR003593">
    <property type="entry name" value="AAA+_ATPase"/>
</dbReference>
<reference evidence="2 3" key="1">
    <citation type="submission" date="2023-05" db="EMBL/GenBank/DDBJ databases">
        <title>Actinoplanes sp. NEAU-A12 genome sequencing.</title>
        <authorList>
            <person name="Wang Z.-S."/>
        </authorList>
    </citation>
    <scope>NUCLEOTIDE SEQUENCE [LARGE SCALE GENOMIC DNA]</scope>
    <source>
        <strain evidence="2 3">NEAU-A12</strain>
    </source>
</reference>
<dbReference type="EMBL" id="JASCTH010000013">
    <property type="protein sequence ID" value="MDI6101050.1"/>
    <property type="molecule type" value="Genomic_DNA"/>
</dbReference>
<feature type="domain" description="AAA+ ATPase" evidence="1">
    <location>
        <begin position="343"/>
        <end position="496"/>
    </location>
</feature>